<dbReference type="OrthoDB" id="3915346at2759"/>
<feature type="compositionally biased region" description="Pro residues" evidence="1">
    <location>
        <begin position="367"/>
        <end position="387"/>
    </location>
</feature>
<dbReference type="HOGENOM" id="CLU_485680_0_0_1"/>
<evidence type="ECO:0000256" key="1">
    <source>
        <dbReference type="SAM" id="MobiDB-lite"/>
    </source>
</evidence>
<feature type="compositionally biased region" description="Polar residues" evidence="1">
    <location>
        <begin position="511"/>
        <end position="524"/>
    </location>
</feature>
<protein>
    <submittedName>
        <fullName evidence="2">Uncharacterized protein</fullName>
    </submittedName>
</protein>
<dbReference type="AlphaFoldDB" id="A0A074WYW7"/>
<dbReference type="Proteomes" id="UP000027730">
    <property type="component" value="Unassembled WGS sequence"/>
</dbReference>
<proteinExistence type="predicted"/>
<feature type="compositionally biased region" description="Polar residues" evidence="1">
    <location>
        <begin position="324"/>
        <end position="339"/>
    </location>
</feature>
<feature type="compositionally biased region" description="Polar residues" evidence="1">
    <location>
        <begin position="469"/>
        <end position="485"/>
    </location>
</feature>
<feature type="compositionally biased region" description="Basic and acidic residues" evidence="1">
    <location>
        <begin position="309"/>
        <end position="323"/>
    </location>
</feature>
<dbReference type="EMBL" id="KL584703">
    <property type="protein sequence ID" value="KEQ76659.1"/>
    <property type="molecule type" value="Genomic_DNA"/>
</dbReference>
<feature type="compositionally biased region" description="Basic and acidic residues" evidence="1">
    <location>
        <begin position="1"/>
        <end position="28"/>
    </location>
</feature>
<feature type="region of interest" description="Disordered" evidence="1">
    <location>
        <begin position="468"/>
        <end position="536"/>
    </location>
</feature>
<reference evidence="2 3" key="1">
    <citation type="journal article" date="2014" name="BMC Genomics">
        <title>Genome sequencing of four Aureobasidium pullulans varieties: biotechnological potential, stress tolerance, and description of new species.</title>
        <authorList>
            <person name="Gostin Ar C."/>
            <person name="Ohm R.A."/>
            <person name="Kogej T."/>
            <person name="Sonjak S."/>
            <person name="Turk M."/>
            <person name="Zajc J."/>
            <person name="Zalar P."/>
            <person name="Grube M."/>
            <person name="Sun H."/>
            <person name="Han J."/>
            <person name="Sharma A."/>
            <person name="Chiniquy J."/>
            <person name="Ngan C.Y."/>
            <person name="Lipzen A."/>
            <person name="Barry K."/>
            <person name="Grigoriev I.V."/>
            <person name="Gunde-Cimerman N."/>
        </authorList>
    </citation>
    <scope>NUCLEOTIDE SEQUENCE [LARGE SCALE GENOMIC DNA]</scope>
    <source>
        <strain evidence="2 3">CBS 147.97</strain>
    </source>
</reference>
<evidence type="ECO:0000313" key="3">
    <source>
        <dbReference type="Proteomes" id="UP000027730"/>
    </source>
</evidence>
<dbReference type="GeneID" id="25413006"/>
<organism evidence="2 3">
    <name type="scientific">Aureobasidium namibiae CBS 147.97</name>
    <dbReference type="NCBI Taxonomy" id="1043004"/>
    <lineage>
        <taxon>Eukaryota</taxon>
        <taxon>Fungi</taxon>
        <taxon>Dikarya</taxon>
        <taxon>Ascomycota</taxon>
        <taxon>Pezizomycotina</taxon>
        <taxon>Dothideomycetes</taxon>
        <taxon>Dothideomycetidae</taxon>
        <taxon>Dothideales</taxon>
        <taxon>Saccotheciaceae</taxon>
        <taxon>Aureobasidium</taxon>
    </lineage>
</organism>
<feature type="region of interest" description="Disordered" evidence="1">
    <location>
        <begin position="283"/>
        <end position="394"/>
    </location>
</feature>
<gene>
    <name evidence="2" type="ORF">M436DRAFT_60482</name>
</gene>
<evidence type="ECO:0000313" key="2">
    <source>
        <dbReference type="EMBL" id="KEQ76659.1"/>
    </source>
</evidence>
<name>A0A074WYW7_9PEZI</name>
<dbReference type="RefSeq" id="XP_013431018.1">
    <property type="nucleotide sequence ID" value="XM_013575564.1"/>
</dbReference>
<keyword evidence="3" id="KW-1185">Reference proteome</keyword>
<feature type="compositionally biased region" description="Low complexity" evidence="1">
    <location>
        <begin position="37"/>
        <end position="47"/>
    </location>
</feature>
<feature type="region of interest" description="Disordered" evidence="1">
    <location>
        <begin position="1"/>
        <end position="93"/>
    </location>
</feature>
<sequence length="636" mass="70442">MSLTRERYRLTMDMENDNTDRRIAEFRRNLQAYEEMSNQNNQSNSTSDPDSGYRTATPEPSPFVADPDSPHLAPSPRLHPNITTRAEKRRGRRFSDLFTISHRGRDTPTPTFDRENRPKISRPIVDQGEIEVPNHGPYIYNHPSRPRLDVEIPRSSFSDLWGQQYGPIGDTGYNVDGFQHEVRNTQSVDLGRLLGGSRENYRHDTRRYGVSLGGIGDWTALVSGTSTTDLAVSSEHGENTEAEDGMVASYLAPLVSPTLHSSSSSITTSASLPSISDLPPLPLSTSNLPPLPPSPVALNEGPNLSPAPEEDHNPAPIPREGRTRTPTLRGSHVRSSSPLTREPSERWPQQTRHPLRQNPPTRHFVPPLSPPPPPPPSSPIHFPPSSPSPATHWPASLQHFRPSCGVLISNVGSMAMVQPFLVTGENYEDDEGSFVESNAESSIVHVREDTPSPPPALPVSRRLFAGAASVSTTTGPSHTPSAAQSHQRRGSGGLRSLCCGLFPPRRRHHSPTTNPSQPRPQSQHPAPMSQRPAPPTHATIFEEDAEDELDQENQPPLSVENQPSAIFQQQTRTMIENHPPTILETLVDDDDGHDIHEQRTLHQAEEQDAEQEMVDELNVRRSSVRHSWVTVSRWLE</sequence>
<accession>A0A074WYW7</accession>